<dbReference type="PANTHER" id="PTHR43591">
    <property type="entry name" value="METHYLTRANSFERASE"/>
    <property type="match status" value="1"/>
</dbReference>
<name>A0ABP8VTX1_9MICO</name>
<protein>
    <submittedName>
        <fullName evidence="3">Methyltransferase domain-containing protein</fullName>
    </submittedName>
</protein>
<dbReference type="PANTHER" id="PTHR43591:SF24">
    <property type="entry name" value="2-METHOXY-6-POLYPRENYL-1,4-BENZOQUINOL METHYLASE, MITOCHONDRIAL"/>
    <property type="match status" value="1"/>
</dbReference>
<feature type="compositionally biased region" description="Basic and acidic residues" evidence="1">
    <location>
        <begin position="26"/>
        <end position="40"/>
    </location>
</feature>
<feature type="domain" description="Methyltransferase" evidence="2">
    <location>
        <begin position="66"/>
        <end position="173"/>
    </location>
</feature>
<feature type="region of interest" description="Disordered" evidence="1">
    <location>
        <begin position="20"/>
        <end position="40"/>
    </location>
</feature>
<comment type="caution">
    <text evidence="3">The sequence shown here is derived from an EMBL/GenBank/DDBJ whole genome shotgun (WGS) entry which is preliminary data.</text>
</comment>
<evidence type="ECO:0000313" key="3">
    <source>
        <dbReference type="EMBL" id="GAA4669925.1"/>
    </source>
</evidence>
<evidence type="ECO:0000256" key="1">
    <source>
        <dbReference type="SAM" id="MobiDB-lite"/>
    </source>
</evidence>
<reference evidence="4" key="1">
    <citation type="journal article" date="2019" name="Int. J. Syst. Evol. Microbiol.">
        <title>The Global Catalogue of Microorganisms (GCM) 10K type strain sequencing project: providing services to taxonomists for standard genome sequencing and annotation.</title>
        <authorList>
            <consortium name="The Broad Institute Genomics Platform"/>
            <consortium name="The Broad Institute Genome Sequencing Center for Infectious Disease"/>
            <person name="Wu L."/>
            <person name="Ma J."/>
        </authorList>
    </citation>
    <scope>NUCLEOTIDE SEQUENCE [LARGE SCALE GENOMIC DNA]</scope>
    <source>
        <strain evidence="4">JCM 18956</strain>
    </source>
</reference>
<dbReference type="Pfam" id="PF13847">
    <property type="entry name" value="Methyltransf_31"/>
    <property type="match status" value="1"/>
</dbReference>
<keyword evidence="3" id="KW-0808">Transferase</keyword>
<accession>A0ABP8VTX1</accession>
<gene>
    <name evidence="3" type="ORF">GCM10025780_11560</name>
</gene>
<dbReference type="Gene3D" id="3.40.50.150">
    <property type="entry name" value="Vaccinia Virus protein VP39"/>
    <property type="match status" value="1"/>
</dbReference>
<evidence type="ECO:0000259" key="2">
    <source>
        <dbReference type="Pfam" id="PF13847"/>
    </source>
</evidence>
<dbReference type="SUPFAM" id="SSF53335">
    <property type="entry name" value="S-adenosyl-L-methionine-dependent methyltransferases"/>
    <property type="match status" value="1"/>
</dbReference>
<dbReference type="InterPro" id="IPR029063">
    <property type="entry name" value="SAM-dependent_MTases_sf"/>
</dbReference>
<organism evidence="3 4">
    <name type="scientific">Frondihabitans cladoniiphilus</name>
    <dbReference type="NCBI Taxonomy" id="715785"/>
    <lineage>
        <taxon>Bacteria</taxon>
        <taxon>Bacillati</taxon>
        <taxon>Actinomycetota</taxon>
        <taxon>Actinomycetes</taxon>
        <taxon>Micrococcales</taxon>
        <taxon>Microbacteriaceae</taxon>
        <taxon>Frondihabitans</taxon>
    </lineage>
</organism>
<dbReference type="InterPro" id="IPR025714">
    <property type="entry name" value="Methyltranfer_dom"/>
</dbReference>
<dbReference type="GO" id="GO:0032259">
    <property type="term" value="P:methylation"/>
    <property type="evidence" value="ECO:0007669"/>
    <property type="project" value="UniProtKB-KW"/>
</dbReference>
<dbReference type="CDD" id="cd02440">
    <property type="entry name" value="AdoMet_MTases"/>
    <property type="match status" value="1"/>
</dbReference>
<dbReference type="GO" id="GO:0008168">
    <property type="term" value="F:methyltransferase activity"/>
    <property type="evidence" value="ECO:0007669"/>
    <property type="project" value="UniProtKB-KW"/>
</dbReference>
<keyword evidence="4" id="KW-1185">Reference proteome</keyword>
<dbReference type="EMBL" id="BAABLM010000002">
    <property type="protein sequence ID" value="GAA4669925.1"/>
    <property type="molecule type" value="Genomic_DNA"/>
</dbReference>
<proteinExistence type="predicted"/>
<dbReference type="Proteomes" id="UP001501295">
    <property type="component" value="Unassembled WGS sequence"/>
</dbReference>
<sequence length="297" mass="32804">MLGRAEPHRIVRLHYGRYMSDAQPESTEKTEHTEKYTHGHHESVLRSHSWRTVENSAAYLLPHLAPGLSLLDVGAGPGTITVDFAERLAPGQVVGIDQSAEIVEQAAALAETRGLTNVSFQAADLYELPFADDTFDVVHAHQVLQHVSDPVAALREMRRVTKPGGLVAVREVDYRGTIWAPDNAGLDHWMTVYQLVHRGNGGEPDAGRYLKGWALQTGLTDVESSASVWCFASDADRAWWGDSWATRALESKFYSDALDNRVATDLELQAISKAWLSWRDAADGWLAMPHGELLARA</sequence>
<keyword evidence="3" id="KW-0489">Methyltransferase</keyword>
<evidence type="ECO:0000313" key="4">
    <source>
        <dbReference type="Proteomes" id="UP001501295"/>
    </source>
</evidence>